<protein>
    <submittedName>
        <fullName evidence="3">Colanic acid biosynthesis acetyltransferase WcaF</fullName>
    </submittedName>
</protein>
<gene>
    <name evidence="3" type="ORF">GCM10011363_45520</name>
</gene>
<keyword evidence="4" id="KW-1185">Reference proteome</keyword>
<dbReference type="Gene3D" id="2.160.10.10">
    <property type="entry name" value="Hexapeptide repeat proteins"/>
    <property type="match status" value="1"/>
</dbReference>
<dbReference type="InterPro" id="IPR011004">
    <property type="entry name" value="Trimer_LpxA-like_sf"/>
</dbReference>
<proteinExistence type="inferred from homology"/>
<dbReference type="PANTHER" id="PTHR23416">
    <property type="entry name" value="SIALIC ACID SYNTHASE-RELATED"/>
    <property type="match status" value="1"/>
</dbReference>
<evidence type="ECO:0000256" key="2">
    <source>
        <dbReference type="ARBA" id="ARBA00022679"/>
    </source>
</evidence>
<evidence type="ECO:0000313" key="3">
    <source>
        <dbReference type="EMBL" id="GGC23863.1"/>
    </source>
</evidence>
<dbReference type="InterPro" id="IPR051159">
    <property type="entry name" value="Hexapeptide_acetyltransf"/>
</dbReference>
<organism evidence="3 4">
    <name type="scientific">Marivita lacus</name>
    <dbReference type="NCBI Taxonomy" id="1323742"/>
    <lineage>
        <taxon>Bacteria</taxon>
        <taxon>Pseudomonadati</taxon>
        <taxon>Pseudomonadota</taxon>
        <taxon>Alphaproteobacteria</taxon>
        <taxon>Rhodobacterales</taxon>
        <taxon>Roseobacteraceae</taxon>
        <taxon>Marivita</taxon>
    </lineage>
</organism>
<dbReference type="Pfam" id="PF00132">
    <property type="entry name" value="Hexapep"/>
    <property type="match status" value="1"/>
</dbReference>
<comment type="similarity">
    <text evidence="1">Belongs to the transferase hexapeptide repeat family.</text>
</comment>
<dbReference type="EMBL" id="BMFC01000031">
    <property type="protein sequence ID" value="GGC23863.1"/>
    <property type="molecule type" value="Genomic_DNA"/>
</dbReference>
<dbReference type="PANTHER" id="PTHR23416:SF23">
    <property type="entry name" value="ACETYLTRANSFERASE C18B11.09C-RELATED"/>
    <property type="match status" value="1"/>
</dbReference>
<reference evidence="4" key="1">
    <citation type="journal article" date="2019" name="Int. J. Syst. Evol. Microbiol.">
        <title>The Global Catalogue of Microorganisms (GCM) 10K type strain sequencing project: providing services to taxonomists for standard genome sequencing and annotation.</title>
        <authorList>
            <consortium name="The Broad Institute Genomics Platform"/>
            <consortium name="The Broad Institute Genome Sequencing Center for Infectious Disease"/>
            <person name="Wu L."/>
            <person name="Ma J."/>
        </authorList>
    </citation>
    <scope>NUCLEOTIDE SEQUENCE [LARGE SCALE GENOMIC DNA]</scope>
    <source>
        <strain evidence="4">CGMCC 1.12478</strain>
    </source>
</reference>
<comment type="caution">
    <text evidence="3">The sequence shown here is derived from an EMBL/GenBank/DDBJ whole genome shotgun (WGS) entry which is preliminary data.</text>
</comment>
<evidence type="ECO:0000256" key="1">
    <source>
        <dbReference type="ARBA" id="ARBA00007274"/>
    </source>
</evidence>
<sequence>MFWGLATPFFRLSPRPLWGWRRLLLRVFGASVGSDVHVFPTVRITLPWNLDLGAQCAVGDRAILYALGPIVIGPRTTVSQGAHICAGTHDWRDPTMPLLKPPIEIGADAWVCADAFIGPDVTIGDGAIVGARAVVTKSVAPGLIVAGNPAREIGKRNP</sequence>
<keyword evidence="2" id="KW-0808">Transferase</keyword>
<name>A0ABQ1LJ09_9RHOB</name>
<dbReference type="Proteomes" id="UP000645462">
    <property type="component" value="Unassembled WGS sequence"/>
</dbReference>
<evidence type="ECO:0000313" key="4">
    <source>
        <dbReference type="Proteomes" id="UP000645462"/>
    </source>
</evidence>
<dbReference type="SUPFAM" id="SSF51161">
    <property type="entry name" value="Trimeric LpxA-like enzymes"/>
    <property type="match status" value="1"/>
</dbReference>
<dbReference type="InterPro" id="IPR001451">
    <property type="entry name" value="Hexapep"/>
</dbReference>
<dbReference type="CDD" id="cd05825">
    <property type="entry name" value="LbH_wcaF_like"/>
    <property type="match status" value="1"/>
</dbReference>
<accession>A0ABQ1LJ09</accession>